<keyword evidence="2 4" id="KW-0378">Hydrolase</keyword>
<gene>
    <name evidence="7" type="ORF">AMAG_04629</name>
</gene>
<dbReference type="GO" id="GO:0004722">
    <property type="term" value="F:protein serine/threonine phosphatase activity"/>
    <property type="evidence" value="ECO:0007669"/>
    <property type="project" value="InterPro"/>
</dbReference>
<dbReference type="Proteomes" id="UP000054350">
    <property type="component" value="Unassembled WGS sequence"/>
</dbReference>
<evidence type="ECO:0000256" key="3">
    <source>
        <dbReference type="ARBA" id="ARBA00022912"/>
    </source>
</evidence>
<feature type="region of interest" description="Disordered" evidence="5">
    <location>
        <begin position="518"/>
        <end position="540"/>
    </location>
</feature>
<dbReference type="Gene3D" id="3.60.40.10">
    <property type="entry name" value="PPM-type phosphatase domain"/>
    <property type="match status" value="1"/>
</dbReference>
<dbReference type="PROSITE" id="PS51746">
    <property type="entry name" value="PPM_2"/>
    <property type="match status" value="1"/>
</dbReference>
<sequence length="753" mass="78925">MLTSEPGPTAASTLAEFPRSRPNVNVVWGSATPPPSSPSKISAPSRRGSGKWRSRLGRLVRCCAAGTSDHDLAAADSLVSPPTSPLPGAAFGMGDGREIIYVRPGDPEPVQAKQADLTDAEIEQVLAMHAKSAEDVVPRVARVDVNCVAANRPIEDSHVVVVHDGMLMVGVFDGHGGHECAQVVRDYLPSYVAQELQKYRDADPVQRVDNVKAAMKAAFQRLDSELERLPYLVFPDLDNKDSFETAYSSAVIEKVLRPAIAGCVGSLALVDGDTLYIAHIGDSRALLVHAADASPTHLAAEQLTPEHTCSNPAELAALRAAHPGEDDTVARSSSISGGPRVLGGLVPTRVFGDCMLKWPAAWSMRLYAHLLERAPTLPCDYLTPPYVHATPEIIVHQLGGADRMLVVSSDGLFDAVEVDEVGELLGMVDKVEDDAQAASRAASMATDPTTVPKTWVARDTNAATHLLRNALGGSDVEALRQSLSTPYPAARYRRDDMTCVVVHMAAATAAPAHAPVAEAPAPADPVANTTESSAPSDPIHFPTPAVPSPVLTRLAPALPTASQLSLATADSITSALDADGSPVALAIALPPRRFGTPDPVGTRPGSAPPAPKILGVIDDRPLVVPYMMRDEAGRPLSIIAQTMPAVRRRGSAWVAEVRERDPGRRASSCAPAVRSPLAAEEMGAKIDAGDDVDAGGNVADDATEASASASVSSPQAPPKAPAAAPAVPVVDVSRSFYEEWSRTAAPLLAASPE</sequence>
<comment type="similarity">
    <text evidence="4">Belongs to the PP2C family.</text>
</comment>
<feature type="domain" description="PPM-type phosphatase" evidence="6">
    <location>
        <begin position="139"/>
        <end position="504"/>
    </location>
</feature>
<dbReference type="GO" id="GO:0046872">
    <property type="term" value="F:metal ion binding"/>
    <property type="evidence" value="ECO:0007669"/>
    <property type="project" value="UniProtKB-KW"/>
</dbReference>
<dbReference type="eggNOG" id="KOG0700">
    <property type="taxonomic scope" value="Eukaryota"/>
</dbReference>
<accession>A0A0L0S5J2</accession>
<dbReference type="InterPro" id="IPR036457">
    <property type="entry name" value="PPM-type-like_dom_sf"/>
</dbReference>
<dbReference type="PANTHER" id="PTHR13832:SF792">
    <property type="entry name" value="GM14286P"/>
    <property type="match status" value="1"/>
</dbReference>
<evidence type="ECO:0000256" key="4">
    <source>
        <dbReference type="RuleBase" id="RU003465"/>
    </source>
</evidence>
<feature type="compositionally biased region" description="Low complexity" evidence="5">
    <location>
        <begin position="694"/>
        <end position="714"/>
    </location>
</feature>
<dbReference type="InterPro" id="IPR000222">
    <property type="entry name" value="PP2C_BS"/>
</dbReference>
<dbReference type="PROSITE" id="PS01032">
    <property type="entry name" value="PPM_1"/>
    <property type="match status" value="1"/>
</dbReference>
<dbReference type="InterPro" id="IPR015655">
    <property type="entry name" value="PP2C"/>
</dbReference>
<evidence type="ECO:0000259" key="6">
    <source>
        <dbReference type="PROSITE" id="PS51746"/>
    </source>
</evidence>
<evidence type="ECO:0000313" key="8">
    <source>
        <dbReference type="Proteomes" id="UP000054350"/>
    </source>
</evidence>
<evidence type="ECO:0000256" key="5">
    <source>
        <dbReference type="SAM" id="MobiDB-lite"/>
    </source>
</evidence>
<feature type="compositionally biased region" description="Low complexity" evidence="5">
    <location>
        <begin position="518"/>
        <end position="527"/>
    </location>
</feature>
<reference evidence="8" key="2">
    <citation type="submission" date="2009-11" db="EMBL/GenBank/DDBJ databases">
        <title>The Genome Sequence of Allomyces macrogynus strain ATCC 38327.</title>
        <authorList>
            <consortium name="The Broad Institute Genome Sequencing Platform"/>
            <person name="Russ C."/>
            <person name="Cuomo C."/>
            <person name="Shea T."/>
            <person name="Young S.K."/>
            <person name="Zeng Q."/>
            <person name="Koehrsen M."/>
            <person name="Haas B."/>
            <person name="Borodovsky M."/>
            <person name="Guigo R."/>
            <person name="Alvarado L."/>
            <person name="Berlin A."/>
            <person name="Borenstein D."/>
            <person name="Chen Z."/>
            <person name="Engels R."/>
            <person name="Freedman E."/>
            <person name="Gellesch M."/>
            <person name="Goldberg J."/>
            <person name="Griggs A."/>
            <person name="Gujja S."/>
            <person name="Heiman D."/>
            <person name="Hepburn T."/>
            <person name="Howarth C."/>
            <person name="Jen D."/>
            <person name="Larson L."/>
            <person name="Lewis B."/>
            <person name="Mehta T."/>
            <person name="Park D."/>
            <person name="Pearson M."/>
            <person name="Roberts A."/>
            <person name="Saif S."/>
            <person name="Shenoy N."/>
            <person name="Sisk P."/>
            <person name="Stolte C."/>
            <person name="Sykes S."/>
            <person name="Walk T."/>
            <person name="White J."/>
            <person name="Yandava C."/>
            <person name="Burger G."/>
            <person name="Gray M.W."/>
            <person name="Holland P.W.H."/>
            <person name="King N."/>
            <person name="Lang F.B.F."/>
            <person name="Roger A.J."/>
            <person name="Ruiz-Trillo I."/>
            <person name="Lander E."/>
            <person name="Nusbaum C."/>
        </authorList>
    </citation>
    <scope>NUCLEOTIDE SEQUENCE [LARGE SCALE GENOMIC DNA]</scope>
    <source>
        <strain evidence="8">ATCC 38327</strain>
    </source>
</reference>
<dbReference type="STRING" id="578462.A0A0L0S5J2"/>
<proteinExistence type="inferred from homology"/>
<dbReference type="InterPro" id="IPR001932">
    <property type="entry name" value="PPM-type_phosphatase-like_dom"/>
</dbReference>
<dbReference type="EMBL" id="GG745332">
    <property type="protein sequence ID" value="KNE57777.1"/>
    <property type="molecule type" value="Genomic_DNA"/>
</dbReference>
<feature type="region of interest" description="Disordered" evidence="5">
    <location>
        <begin position="1"/>
        <end position="52"/>
    </location>
</feature>
<protein>
    <recommendedName>
        <fullName evidence="6">PPM-type phosphatase domain-containing protein</fullName>
    </recommendedName>
</protein>
<evidence type="ECO:0000313" key="7">
    <source>
        <dbReference type="EMBL" id="KNE57777.1"/>
    </source>
</evidence>
<dbReference type="AlphaFoldDB" id="A0A0L0S5J2"/>
<dbReference type="OrthoDB" id="420076at2759"/>
<dbReference type="VEuPathDB" id="FungiDB:AMAG_04629"/>
<organism evidence="7 8">
    <name type="scientific">Allomyces macrogynus (strain ATCC 38327)</name>
    <name type="common">Allomyces javanicus var. macrogynus</name>
    <dbReference type="NCBI Taxonomy" id="578462"/>
    <lineage>
        <taxon>Eukaryota</taxon>
        <taxon>Fungi</taxon>
        <taxon>Fungi incertae sedis</taxon>
        <taxon>Blastocladiomycota</taxon>
        <taxon>Blastocladiomycetes</taxon>
        <taxon>Blastocladiales</taxon>
        <taxon>Blastocladiaceae</taxon>
        <taxon>Allomyces</taxon>
    </lineage>
</organism>
<evidence type="ECO:0000256" key="2">
    <source>
        <dbReference type="ARBA" id="ARBA00022801"/>
    </source>
</evidence>
<dbReference type="SMART" id="SM00332">
    <property type="entry name" value="PP2Cc"/>
    <property type="match status" value="1"/>
</dbReference>
<name>A0A0L0S5J2_ALLM3</name>
<reference evidence="7 8" key="1">
    <citation type="submission" date="2009-11" db="EMBL/GenBank/DDBJ databases">
        <title>Annotation of Allomyces macrogynus ATCC 38327.</title>
        <authorList>
            <consortium name="The Broad Institute Genome Sequencing Platform"/>
            <person name="Russ C."/>
            <person name="Cuomo C."/>
            <person name="Burger G."/>
            <person name="Gray M.W."/>
            <person name="Holland P.W.H."/>
            <person name="King N."/>
            <person name="Lang F.B.F."/>
            <person name="Roger A.J."/>
            <person name="Ruiz-Trillo I."/>
            <person name="Young S.K."/>
            <person name="Zeng Q."/>
            <person name="Gargeya S."/>
            <person name="Fitzgerald M."/>
            <person name="Haas B."/>
            <person name="Abouelleil A."/>
            <person name="Alvarado L."/>
            <person name="Arachchi H.M."/>
            <person name="Berlin A."/>
            <person name="Chapman S.B."/>
            <person name="Gearin G."/>
            <person name="Goldberg J."/>
            <person name="Griggs A."/>
            <person name="Gujja S."/>
            <person name="Hansen M."/>
            <person name="Heiman D."/>
            <person name="Howarth C."/>
            <person name="Larimer J."/>
            <person name="Lui A."/>
            <person name="MacDonald P.J.P."/>
            <person name="McCowen C."/>
            <person name="Montmayeur A."/>
            <person name="Murphy C."/>
            <person name="Neiman D."/>
            <person name="Pearson M."/>
            <person name="Priest M."/>
            <person name="Roberts A."/>
            <person name="Saif S."/>
            <person name="Shea T."/>
            <person name="Sisk P."/>
            <person name="Stolte C."/>
            <person name="Sykes S."/>
            <person name="Wortman J."/>
            <person name="Nusbaum C."/>
            <person name="Birren B."/>
        </authorList>
    </citation>
    <scope>NUCLEOTIDE SEQUENCE [LARGE SCALE GENOMIC DNA]</scope>
    <source>
        <strain evidence="7 8">ATCC 38327</strain>
    </source>
</reference>
<keyword evidence="3 4" id="KW-0904">Protein phosphatase</keyword>
<dbReference type="PANTHER" id="PTHR13832">
    <property type="entry name" value="PROTEIN PHOSPHATASE 2C"/>
    <property type="match status" value="1"/>
</dbReference>
<evidence type="ECO:0000256" key="1">
    <source>
        <dbReference type="ARBA" id="ARBA00022723"/>
    </source>
</evidence>
<dbReference type="Pfam" id="PF00481">
    <property type="entry name" value="PP2C"/>
    <property type="match status" value="1"/>
</dbReference>
<feature type="region of interest" description="Disordered" evidence="5">
    <location>
        <begin position="688"/>
        <end position="727"/>
    </location>
</feature>
<keyword evidence="1" id="KW-0479">Metal-binding</keyword>
<dbReference type="SUPFAM" id="SSF81606">
    <property type="entry name" value="PP2C-like"/>
    <property type="match status" value="1"/>
</dbReference>
<keyword evidence="8" id="KW-1185">Reference proteome</keyword>
<dbReference type="CDD" id="cd00143">
    <property type="entry name" value="PP2Cc"/>
    <property type="match status" value="1"/>
</dbReference>